<accession>A0A4Z0QFZ2</accession>
<dbReference type="OrthoDB" id="9937534at2"/>
<evidence type="ECO:0000313" key="3">
    <source>
        <dbReference type="Proteomes" id="UP000298471"/>
    </source>
</evidence>
<sequence>MSFFTFLLPYLKAVLALLPGTWILVAGLLLRRQNQYFLAQGRQTTGRVTSISATRGQRGTAYRAQISYHPEATAPLTTTLLVDADCFVGAYLRLYYDPRRPQRVALADDVAPHKEIVPLLAGGFLFLSGLLFALSLVTD</sequence>
<gene>
    <name evidence="2" type="ORF">E5K02_01375</name>
</gene>
<name>A0A4Z0QFZ2_9BACT</name>
<comment type="caution">
    <text evidence="2">The sequence shown here is derived from an EMBL/GenBank/DDBJ whole genome shotgun (WGS) entry which is preliminary data.</text>
</comment>
<dbReference type="Proteomes" id="UP000298471">
    <property type="component" value="Unassembled WGS sequence"/>
</dbReference>
<proteinExistence type="predicted"/>
<keyword evidence="3" id="KW-1185">Reference proteome</keyword>
<organism evidence="2 3">
    <name type="scientific">Hymenobacter metallicola</name>
    <dbReference type="NCBI Taxonomy" id="2563114"/>
    <lineage>
        <taxon>Bacteria</taxon>
        <taxon>Pseudomonadati</taxon>
        <taxon>Bacteroidota</taxon>
        <taxon>Cytophagia</taxon>
        <taxon>Cytophagales</taxon>
        <taxon>Hymenobacteraceae</taxon>
        <taxon>Hymenobacter</taxon>
    </lineage>
</organism>
<evidence type="ECO:0000313" key="2">
    <source>
        <dbReference type="EMBL" id="TGE28143.1"/>
    </source>
</evidence>
<dbReference type="EMBL" id="SRMB01000001">
    <property type="protein sequence ID" value="TGE28143.1"/>
    <property type="molecule type" value="Genomic_DNA"/>
</dbReference>
<dbReference type="RefSeq" id="WP_135391515.1">
    <property type="nucleotide sequence ID" value="NZ_SRMB01000001.1"/>
</dbReference>
<feature type="transmembrane region" description="Helical" evidence="1">
    <location>
        <begin position="6"/>
        <end position="30"/>
    </location>
</feature>
<keyword evidence="1" id="KW-0812">Transmembrane</keyword>
<keyword evidence="1" id="KW-1133">Transmembrane helix</keyword>
<keyword evidence="1" id="KW-0472">Membrane</keyword>
<dbReference type="AlphaFoldDB" id="A0A4Z0QFZ2"/>
<protein>
    <submittedName>
        <fullName evidence="2">DUF3592 domain-containing protein</fullName>
    </submittedName>
</protein>
<feature type="transmembrane region" description="Helical" evidence="1">
    <location>
        <begin position="116"/>
        <end position="137"/>
    </location>
</feature>
<reference evidence="2 3" key="1">
    <citation type="submission" date="2019-04" db="EMBL/GenBank/DDBJ databases">
        <authorList>
            <person name="Feng G."/>
            <person name="Zhang J."/>
            <person name="Zhu H."/>
        </authorList>
    </citation>
    <scope>NUCLEOTIDE SEQUENCE [LARGE SCALE GENOMIC DNA]</scope>
    <source>
        <strain evidence="2 3">9PBR-1</strain>
    </source>
</reference>
<evidence type="ECO:0000256" key="1">
    <source>
        <dbReference type="SAM" id="Phobius"/>
    </source>
</evidence>